<feature type="region of interest" description="Disordered" evidence="1">
    <location>
        <begin position="1"/>
        <end position="62"/>
    </location>
</feature>
<feature type="compositionally biased region" description="Basic and acidic residues" evidence="1">
    <location>
        <begin position="1"/>
        <end position="15"/>
    </location>
</feature>
<dbReference type="RefSeq" id="XP_054846909.1">
    <property type="nucleotide sequence ID" value="XM_054990934.1"/>
</dbReference>
<evidence type="ECO:0000256" key="1">
    <source>
        <dbReference type="SAM" id="MobiDB-lite"/>
    </source>
</evidence>
<sequence>MREWAFKGRREREGGPRTPPPSLPPPRLNCLAGGDCGEEEDDEKAAPACLSSPPARHEGSEVPKAGLPAALQPRQRGLFSRCPFFLPPPPLSLLKPWAKLRRWSRQETLGWGRLGSLALPLAEAAYVCAEAEEKPPPPPPPPSLSGLARRGKPERGFQGARSEGLPGWREGSERAPVRFSPSLPPFFLASPSRLASLLLLAFPQVFGGLLLVGRVAGCVRAYLCLPRRPGKEEVSWNSIQYEGKVPGKYI</sequence>
<accession>A0AA97K1Q6</accession>
<dbReference type="Proteomes" id="UP001190640">
    <property type="component" value="Chromosome 11"/>
</dbReference>
<proteinExistence type="predicted"/>
<evidence type="ECO:0000313" key="2">
    <source>
        <dbReference type="Proteomes" id="UP001190640"/>
    </source>
</evidence>
<keyword evidence="2" id="KW-1185">Reference proteome</keyword>
<name>A0AA97K1Q6_EUBMA</name>
<reference evidence="3" key="1">
    <citation type="submission" date="2025-08" db="UniProtKB">
        <authorList>
            <consortium name="RefSeq"/>
        </authorList>
    </citation>
    <scope>IDENTIFICATION</scope>
    <source>
        <tissue evidence="3">Blood</tissue>
    </source>
</reference>
<organism evidence="2 3">
    <name type="scientific">Eublepharis macularius</name>
    <name type="common">Leopard gecko</name>
    <name type="synonym">Cyrtodactylus macularius</name>
    <dbReference type="NCBI Taxonomy" id="481883"/>
    <lineage>
        <taxon>Eukaryota</taxon>
        <taxon>Metazoa</taxon>
        <taxon>Chordata</taxon>
        <taxon>Craniata</taxon>
        <taxon>Vertebrata</taxon>
        <taxon>Euteleostomi</taxon>
        <taxon>Lepidosauria</taxon>
        <taxon>Squamata</taxon>
        <taxon>Bifurcata</taxon>
        <taxon>Gekkota</taxon>
        <taxon>Eublepharidae</taxon>
        <taxon>Eublepharinae</taxon>
        <taxon>Eublepharis</taxon>
    </lineage>
</organism>
<dbReference type="KEGG" id="emc:129337330"/>
<protein>
    <submittedName>
        <fullName evidence="3">Uncharacterized protein LOC129337330</fullName>
    </submittedName>
</protein>
<evidence type="ECO:0000313" key="3">
    <source>
        <dbReference type="RefSeq" id="XP_054846909.1"/>
    </source>
</evidence>
<gene>
    <name evidence="3" type="primary">LOC129337330</name>
</gene>
<feature type="region of interest" description="Disordered" evidence="1">
    <location>
        <begin position="130"/>
        <end position="169"/>
    </location>
</feature>
<dbReference type="GeneID" id="129337330"/>
<feature type="compositionally biased region" description="Pro residues" evidence="1">
    <location>
        <begin position="17"/>
        <end position="27"/>
    </location>
</feature>
<dbReference type="AlphaFoldDB" id="A0AA97K1Q6"/>